<organism evidence="1 2">
    <name type="scientific">Meloidogyne enterolobii</name>
    <name type="common">Root-knot nematode worm</name>
    <name type="synonym">Meloidogyne mayaguensis</name>
    <dbReference type="NCBI Taxonomy" id="390850"/>
    <lineage>
        <taxon>Eukaryota</taxon>
        <taxon>Metazoa</taxon>
        <taxon>Ecdysozoa</taxon>
        <taxon>Nematoda</taxon>
        <taxon>Chromadorea</taxon>
        <taxon>Rhabditida</taxon>
        <taxon>Tylenchina</taxon>
        <taxon>Tylenchomorpha</taxon>
        <taxon>Tylenchoidea</taxon>
        <taxon>Meloidogynidae</taxon>
        <taxon>Meloidogyninae</taxon>
        <taxon>Meloidogyne</taxon>
    </lineage>
</organism>
<evidence type="ECO:0000313" key="2">
    <source>
        <dbReference type="Proteomes" id="UP001497535"/>
    </source>
</evidence>
<comment type="caution">
    <text evidence="1">The sequence shown here is derived from an EMBL/GenBank/DDBJ whole genome shotgun (WGS) entry which is preliminary data.</text>
</comment>
<evidence type="ECO:0000313" key="1">
    <source>
        <dbReference type="EMBL" id="CAK5049925.1"/>
    </source>
</evidence>
<name>A0ACB0YJT0_MELEN</name>
<dbReference type="EMBL" id="CAVMJV010000014">
    <property type="protein sequence ID" value="CAK5049925.1"/>
    <property type="molecule type" value="Genomic_DNA"/>
</dbReference>
<accession>A0ACB0YJT0</accession>
<keyword evidence="2" id="KW-1185">Reference proteome</keyword>
<gene>
    <name evidence="1" type="ORF">MENTE1834_LOCUS13160</name>
</gene>
<dbReference type="Proteomes" id="UP001497535">
    <property type="component" value="Unassembled WGS sequence"/>
</dbReference>
<proteinExistence type="predicted"/>
<sequence length="71" mass="8823">MLVVLVRHYTRRLFFYFLESVAVVVCVFIFIYFFLFIYVNIFIFLFIFYKPRLSKNAFSLLRNQKKIFLFV</sequence>
<protein>
    <submittedName>
        <fullName evidence="1">Uncharacterized protein</fullName>
    </submittedName>
</protein>
<reference evidence="1" key="1">
    <citation type="submission" date="2023-11" db="EMBL/GenBank/DDBJ databases">
        <authorList>
            <person name="Poullet M."/>
        </authorList>
    </citation>
    <scope>NUCLEOTIDE SEQUENCE</scope>
    <source>
        <strain evidence="1">E1834</strain>
    </source>
</reference>